<evidence type="ECO:0000256" key="14">
    <source>
        <dbReference type="ARBA" id="ARBA00043744"/>
    </source>
</evidence>
<evidence type="ECO:0000313" key="15">
    <source>
        <dbReference type="Proteomes" id="UP000515135"/>
    </source>
</evidence>
<evidence type="ECO:0000256" key="13">
    <source>
        <dbReference type="ARBA" id="ARBA00023180"/>
    </source>
</evidence>
<keyword evidence="5" id="KW-0812">Transmembrane</keyword>
<evidence type="ECO:0000256" key="10">
    <source>
        <dbReference type="ARBA" id="ARBA00023098"/>
    </source>
</evidence>
<reference evidence="16" key="1">
    <citation type="submission" date="2025-08" db="UniProtKB">
        <authorList>
            <consortium name="RefSeq"/>
        </authorList>
    </citation>
    <scope>IDENTIFICATION</scope>
    <source>
        <tissue evidence="16">Gonad</tissue>
    </source>
</reference>
<dbReference type="GO" id="GO:0001665">
    <property type="term" value="F:alpha-N-acetylgalactosaminide alpha-2,6-sialyltransferase activity"/>
    <property type="evidence" value="ECO:0007669"/>
    <property type="project" value="TreeGrafter"/>
</dbReference>
<evidence type="ECO:0000256" key="3">
    <source>
        <dbReference type="ARBA" id="ARBA00022676"/>
    </source>
</evidence>
<comment type="similarity">
    <text evidence="2">Belongs to the glycosyltransferase 29 family.</text>
</comment>
<keyword evidence="3" id="KW-0328">Glycosyltransferase</keyword>
<evidence type="ECO:0000256" key="4">
    <source>
        <dbReference type="ARBA" id="ARBA00022679"/>
    </source>
</evidence>
<evidence type="ECO:0000256" key="1">
    <source>
        <dbReference type="ARBA" id="ARBA00004323"/>
    </source>
</evidence>
<keyword evidence="13" id="KW-0325">Glycoprotein</keyword>
<dbReference type="GO" id="GO:0001574">
    <property type="term" value="P:ganglioside biosynthetic process"/>
    <property type="evidence" value="ECO:0007669"/>
    <property type="project" value="TreeGrafter"/>
</dbReference>
<keyword evidence="11" id="KW-0472">Membrane</keyword>
<dbReference type="PANTHER" id="PTHR45906">
    <property type="entry name" value="ALPHA-N-ACETYL-NEURAMINYL-2,3-BETA-GALACTOSYL-1, 3-N-ACETYL-GALACTOSAMINIDE ALPHA-2,6-SIALYLTRANSFERASE-LIKE"/>
    <property type="match status" value="1"/>
</dbReference>
<name>A0A6P4Y9Z0_BRABE</name>
<dbReference type="RefSeq" id="XP_019613606.1">
    <property type="nucleotide sequence ID" value="XM_019758047.1"/>
</dbReference>
<evidence type="ECO:0000313" key="16">
    <source>
        <dbReference type="RefSeq" id="XP_019613606.1"/>
    </source>
</evidence>
<dbReference type="OrthoDB" id="10264956at2759"/>
<evidence type="ECO:0000256" key="6">
    <source>
        <dbReference type="ARBA" id="ARBA00022968"/>
    </source>
</evidence>
<keyword evidence="10" id="KW-0443">Lipid metabolism</keyword>
<proteinExistence type="inferred from homology"/>
<dbReference type="Gene3D" id="3.90.1480.20">
    <property type="entry name" value="Glycosyl transferase family 29"/>
    <property type="match status" value="1"/>
</dbReference>
<evidence type="ECO:0000256" key="11">
    <source>
        <dbReference type="ARBA" id="ARBA00023136"/>
    </source>
</evidence>
<comment type="catalytic activity">
    <reaction evidence="14">
        <text>a ganglioside GM1b (d18:1(4E)) + CMP-N-acetyl-beta-neuraminate = a ganglioside GD1alpha (d18:1(4E)) + CMP + H(+)</text>
        <dbReference type="Rhea" id="RHEA:41968"/>
        <dbReference type="ChEBI" id="CHEBI:15378"/>
        <dbReference type="ChEBI" id="CHEBI:57812"/>
        <dbReference type="ChEBI" id="CHEBI:60377"/>
        <dbReference type="ChEBI" id="CHEBI:78568"/>
        <dbReference type="ChEBI" id="CHEBI:78569"/>
    </reaction>
    <physiologicalReaction direction="left-to-right" evidence="14">
        <dbReference type="Rhea" id="RHEA:41969"/>
    </physiologicalReaction>
</comment>
<keyword evidence="12" id="KW-1015">Disulfide bond</keyword>
<dbReference type="AlphaFoldDB" id="A0A6P4Y9Z0"/>
<protein>
    <submittedName>
        <fullName evidence="16">Alpha-N-acetylgalactosaminide alpha-2,6-sialyltransferase 5-like</fullName>
    </submittedName>
</protein>
<dbReference type="GO" id="GO:0000139">
    <property type="term" value="C:Golgi membrane"/>
    <property type="evidence" value="ECO:0007669"/>
    <property type="project" value="UniProtKB-SubCell"/>
</dbReference>
<organism evidence="15 16">
    <name type="scientific">Branchiostoma belcheri</name>
    <name type="common">Amphioxus</name>
    <dbReference type="NCBI Taxonomy" id="7741"/>
    <lineage>
        <taxon>Eukaryota</taxon>
        <taxon>Metazoa</taxon>
        <taxon>Chordata</taxon>
        <taxon>Cephalochordata</taxon>
        <taxon>Leptocardii</taxon>
        <taxon>Amphioxiformes</taxon>
        <taxon>Branchiostomatidae</taxon>
        <taxon>Branchiostoma</taxon>
    </lineage>
</organism>
<keyword evidence="6" id="KW-0735">Signal-anchor</keyword>
<dbReference type="KEGG" id="bbel:109461666"/>
<keyword evidence="4" id="KW-0808">Transferase</keyword>
<evidence type="ECO:0000256" key="2">
    <source>
        <dbReference type="ARBA" id="ARBA00006003"/>
    </source>
</evidence>
<evidence type="ECO:0000256" key="7">
    <source>
        <dbReference type="ARBA" id="ARBA00022981"/>
    </source>
</evidence>
<comment type="subcellular location">
    <subcellularLocation>
        <location evidence="1">Golgi apparatus membrane</location>
        <topology evidence="1">Single-pass type II membrane protein</topology>
    </subcellularLocation>
</comment>
<keyword evidence="8" id="KW-1133">Transmembrane helix</keyword>
<evidence type="ECO:0000256" key="9">
    <source>
        <dbReference type="ARBA" id="ARBA00023034"/>
    </source>
</evidence>
<accession>A0A6P4Y9Z0</accession>
<dbReference type="PANTHER" id="PTHR45906:SF1">
    <property type="entry name" value="ALPHA-N-ACETYL-NEURAMINYL-2,3-BETA-GALACTOSYL-1, 3-N-ACETYL-GALACTOSAMINIDE ALPHA-2,6-SIALYLTRANSFERASE-LIKE"/>
    <property type="match status" value="1"/>
</dbReference>
<keyword evidence="15" id="KW-1185">Reference proteome</keyword>
<dbReference type="Pfam" id="PF00777">
    <property type="entry name" value="Glyco_transf_29"/>
    <property type="match status" value="1"/>
</dbReference>
<dbReference type="GeneID" id="109461666"/>
<evidence type="ECO:0000256" key="8">
    <source>
        <dbReference type="ARBA" id="ARBA00022989"/>
    </source>
</evidence>
<dbReference type="InterPro" id="IPR001675">
    <property type="entry name" value="Glyco_trans_29"/>
</dbReference>
<dbReference type="InterPro" id="IPR038578">
    <property type="entry name" value="GT29-like_sf"/>
</dbReference>
<keyword evidence="9" id="KW-0333">Golgi apparatus</keyword>
<keyword evidence="7" id="KW-0730">Sialic acid</keyword>
<gene>
    <name evidence="16" type="primary">LOC109461666</name>
</gene>
<dbReference type="Proteomes" id="UP000515135">
    <property type="component" value="Unplaced"/>
</dbReference>
<evidence type="ECO:0000256" key="5">
    <source>
        <dbReference type="ARBA" id="ARBA00022692"/>
    </source>
</evidence>
<sequence length="306" mass="34935">MCVVYLPAYLYLGKLETQPLHHPTSTSKRLLQQTDVPNKIVRPTRPPGPVHPTPFNVTHPLSGYVNVIKDREPLKLRCRDCALVFNSGQLLGHQAGPDIDQSDCVVRMNDAPVTGFEKHVGTRTTVRVLAHSGVPSFSNHSANFTREGLKVVGWGPDDTMKTDGKGKTYNILSKLATEHPDNIQVYVLTPPRMKYADKVFETETGKPRLGSGSWLSTGWFAMILATEMCDRVKVFGMSNGEYCRDPHAHPVPYHYFNKYGGNECQEYRKMERQRSDTHRFFAEKKVFEIWSKYHKITFHYPTWRPK</sequence>
<evidence type="ECO:0000256" key="12">
    <source>
        <dbReference type="ARBA" id="ARBA00023157"/>
    </source>
</evidence>